<protein>
    <submittedName>
        <fullName evidence="2">Uncharacterized protein</fullName>
    </submittedName>
</protein>
<proteinExistence type="predicted"/>
<evidence type="ECO:0000313" key="2">
    <source>
        <dbReference type="EMBL" id="GCE18958.1"/>
    </source>
</evidence>
<organism evidence="2 3">
    <name type="scientific">Dictyobacter kobayashii</name>
    <dbReference type="NCBI Taxonomy" id="2014872"/>
    <lineage>
        <taxon>Bacteria</taxon>
        <taxon>Bacillati</taxon>
        <taxon>Chloroflexota</taxon>
        <taxon>Ktedonobacteria</taxon>
        <taxon>Ktedonobacterales</taxon>
        <taxon>Dictyobacteraceae</taxon>
        <taxon>Dictyobacter</taxon>
    </lineage>
</organism>
<dbReference type="Proteomes" id="UP000287188">
    <property type="component" value="Unassembled WGS sequence"/>
</dbReference>
<feature type="region of interest" description="Disordered" evidence="1">
    <location>
        <begin position="1"/>
        <end position="21"/>
    </location>
</feature>
<accession>A0A402AIJ8</accession>
<gene>
    <name evidence="2" type="ORF">KDK_27580</name>
</gene>
<dbReference type="AlphaFoldDB" id="A0A402AIJ8"/>
<evidence type="ECO:0000256" key="1">
    <source>
        <dbReference type="SAM" id="MobiDB-lite"/>
    </source>
</evidence>
<name>A0A402AIJ8_9CHLR</name>
<keyword evidence="3" id="KW-1185">Reference proteome</keyword>
<evidence type="ECO:0000313" key="3">
    <source>
        <dbReference type="Proteomes" id="UP000287188"/>
    </source>
</evidence>
<reference evidence="3" key="1">
    <citation type="submission" date="2018-12" db="EMBL/GenBank/DDBJ databases">
        <title>Tengunoibacter tsumagoiensis gen. nov., sp. nov., Dictyobacter kobayashii sp. nov., D. alpinus sp. nov., and D. joshuensis sp. nov. and description of Dictyobacteraceae fam. nov. within the order Ktedonobacterales isolated from Tengu-no-mugimeshi.</title>
        <authorList>
            <person name="Wang C.M."/>
            <person name="Zheng Y."/>
            <person name="Sakai Y."/>
            <person name="Toyoda A."/>
            <person name="Minakuchi Y."/>
            <person name="Abe K."/>
            <person name="Yokota A."/>
            <person name="Yabe S."/>
        </authorList>
    </citation>
    <scope>NUCLEOTIDE SEQUENCE [LARGE SCALE GENOMIC DNA]</scope>
    <source>
        <strain evidence="3">Uno11</strain>
    </source>
</reference>
<dbReference type="EMBL" id="BIFS01000001">
    <property type="protein sequence ID" value="GCE18958.1"/>
    <property type="molecule type" value="Genomic_DNA"/>
</dbReference>
<comment type="caution">
    <text evidence="2">The sequence shown here is derived from an EMBL/GenBank/DDBJ whole genome shotgun (WGS) entry which is preliminary data.</text>
</comment>
<sequence>MGSDNHMVQTPIRPGTRKKAKDIDSEVREYIQGLCKGVWPDDQPEDFGEWKDVIEDIERIFTKTQQATKSNAQKIAEQINKTITGLCKTDPALAELLNPPPTLDDIEIENEDISSFVELPEYAQLAPSLAEGACPWLDKYVRFSRMASPEAYDDYHVFTGLWALSVVNARRAYLPLGNERVYGNLMIALYGNSSLFAKSTTARVAKKMLIESGLGHLLGPDKPSPSKLLSNMAGKHIASDYSSLPIEKQELIRKKMTMPGQKGMYIDEIGKFIESALKKNSTNSEFVDILLTLDACPLSLLQIPRQGDQSRSYNPISPYWEG</sequence>